<sequence>MNSARQDGKLSFDQCWELLAASVVGRLALIVDGHPEIFPVNFVIEHRSIVFRTAAGTKLWQSGKETPAAFEIDGYDVDSQEAWSVVARGTTAIVDSDVEQAAADALGLEPWEPGDKSHYIRLSLQVLTGRRFKVAAPHIWSTRLTDQRRTSFE</sequence>
<dbReference type="RefSeq" id="WP_353712201.1">
    <property type="nucleotide sequence ID" value="NZ_CP159279.1"/>
</dbReference>
<gene>
    <name evidence="1" type="ORF">ABRP34_02925</name>
</gene>
<dbReference type="SUPFAM" id="SSF50475">
    <property type="entry name" value="FMN-binding split barrel"/>
    <property type="match status" value="1"/>
</dbReference>
<dbReference type="Pfam" id="PF12900">
    <property type="entry name" value="Pyridox_ox_2"/>
    <property type="match status" value="1"/>
</dbReference>
<dbReference type="InterPro" id="IPR012349">
    <property type="entry name" value="Split_barrel_FMN-bd"/>
</dbReference>
<reference evidence="1" key="1">
    <citation type="submission" date="2024-06" db="EMBL/GenBank/DDBJ databases">
        <title>Biodegradation of dimethachlon by Arthrobacter sp. K5: mechanistic insights and ecological implications.</title>
        <authorList>
            <person name="Hu S."/>
            <person name="Lu P."/>
        </authorList>
    </citation>
    <scope>NUCLEOTIDE SEQUENCE</scope>
    <source>
        <strain evidence="1">K5</strain>
    </source>
</reference>
<dbReference type="AlphaFoldDB" id="A0AAU8EQT2"/>
<evidence type="ECO:0000313" key="1">
    <source>
        <dbReference type="EMBL" id="XCH11985.1"/>
    </source>
</evidence>
<dbReference type="Gene3D" id="2.30.110.10">
    <property type="entry name" value="Electron Transport, Fmn-binding Protein, Chain A"/>
    <property type="match status" value="1"/>
</dbReference>
<organism evidence="1">
    <name type="scientific">Arthrobacter sp. K5</name>
    <dbReference type="NCBI Taxonomy" id="2839623"/>
    <lineage>
        <taxon>Bacteria</taxon>
        <taxon>Bacillati</taxon>
        <taxon>Actinomycetota</taxon>
        <taxon>Actinomycetes</taxon>
        <taxon>Micrococcales</taxon>
        <taxon>Micrococcaceae</taxon>
        <taxon>Arthrobacter</taxon>
    </lineage>
</organism>
<proteinExistence type="predicted"/>
<dbReference type="InterPro" id="IPR024747">
    <property type="entry name" value="Pyridox_Oxase-rel"/>
</dbReference>
<protein>
    <submittedName>
        <fullName evidence="1">Pyridoxamine 5'-phosphate oxidase family protein</fullName>
    </submittedName>
</protein>
<name>A0AAU8EQT2_9MICC</name>
<accession>A0AAU8EQT2</accession>
<dbReference type="EMBL" id="CP159279">
    <property type="protein sequence ID" value="XCH11985.1"/>
    <property type="molecule type" value="Genomic_DNA"/>
</dbReference>